<protein>
    <submittedName>
        <fullName evidence="2">Dihydrofolate reductase</fullName>
    </submittedName>
</protein>
<name>A0A521EM03_9BACT</name>
<dbReference type="AlphaFoldDB" id="A0A521EM03"/>
<proteinExistence type="predicted"/>
<gene>
    <name evidence="2" type="ORF">SAMN06265218_11742</name>
</gene>
<dbReference type="InterPro" id="IPR024072">
    <property type="entry name" value="DHFR-like_dom_sf"/>
</dbReference>
<evidence type="ECO:0000259" key="1">
    <source>
        <dbReference type="Pfam" id="PF01872"/>
    </source>
</evidence>
<keyword evidence="3" id="KW-1185">Reference proteome</keyword>
<dbReference type="Pfam" id="PF01872">
    <property type="entry name" value="RibD_C"/>
    <property type="match status" value="1"/>
</dbReference>
<dbReference type="InterPro" id="IPR050765">
    <property type="entry name" value="Riboflavin_Biosynth_HTPR"/>
</dbReference>
<accession>A0A521EM03</accession>
<dbReference type="PANTHER" id="PTHR38011:SF11">
    <property type="entry name" value="2,5-DIAMINO-6-RIBOSYLAMINO-4(3H)-PYRIMIDINONE 5'-PHOSPHATE REDUCTASE"/>
    <property type="match status" value="1"/>
</dbReference>
<dbReference type="RefSeq" id="WP_142715616.1">
    <property type="nucleotide sequence ID" value="NZ_FXTH01000017.1"/>
</dbReference>
<dbReference type="GO" id="GO:0009231">
    <property type="term" value="P:riboflavin biosynthetic process"/>
    <property type="evidence" value="ECO:0007669"/>
    <property type="project" value="InterPro"/>
</dbReference>
<dbReference type="Proteomes" id="UP000317593">
    <property type="component" value="Unassembled WGS sequence"/>
</dbReference>
<organism evidence="2 3">
    <name type="scientific">Fodinibius sediminis</name>
    <dbReference type="NCBI Taxonomy" id="1214077"/>
    <lineage>
        <taxon>Bacteria</taxon>
        <taxon>Pseudomonadati</taxon>
        <taxon>Balneolota</taxon>
        <taxon>Balneolia</taxon>
        <taxon>Balneolales</taxon>
        <taxon>Balneolaceae</taxon>
        <taxon>Fodinibius</taxon>
    </lineage>
</organism>
<dbReference type="Gene3D" id="3.40.430.10">
    <property type="entry name" value="Dihydrofolate Reductase, subunit A"/>
    <property type="match status" value="1"/>
</dbReference>
<dbReference type="PANTHER" id="PTHR38011">
    <property type="entry name" value="DIHYDROFOLATE REDUCTASE FAMILY PROTEIN (AFU_ORTHOLOGUE AFUA_8G06820)"/>
    <property type="match status" value="1"/>
</dbReference>
<reference evidence="2 3" key="1">
    <citation type="submission" date="2017-05" db="EMBL/GenBank/DDBJ databases">
        <authorList>
            <person name="Varghese N."/>
            <person name="Submissions S."/>
        </authorList>
    </citation>
    <scope>NUCLEOTIDE SEQUENCE [LARGE SCALE GENOMIC DNA]</scope>
    <source>
        <strain evidence="2 3">DSM 21194</strain>
    </source>
</reference>
<feature type="domain" description="Bacterial bifunctional deaminase-reductase C-terminal" evidence="1">
    <location>
        <begin position="3"/>
        <end position="174"/>
    </location>
</feature>
<dbReference type="GO" id="GO:0008703">
    <property type="term" value="F:5-amino-6-(5-phosphoribosylamino)uracil reductase activity"/>
    <property type="evidence" value="ECO:0007669"/>
    <property type="project" value="InterPro"/>
</dbReference>
<evidence type="ECO:0000313" key="3">
    <source>
        <dbReference type="Proteomes" id="UP000317593"/>
    </source>
</evidence>
<dbReference type="SUPFAM" id="SSF53597">
    <property type="entry name" value="Dihydrofolate reductase-like"/>
    <property type="match status" value="1"/>
</dbReference>
<evidence type="ECO:0000313" key="2">
    <source>
        <dbReference type="EMBL" id="SMO84955.1"/>
    </source>
</evidence>
<dbReference type="EMBL" id="FXTH01000017">
    <property type="protein sequence ID" value="SMO84955.1"/>
    <property type="molecule type" value="Genomic_DNA"/>
</dbReference>
<sequence>MNVRYYAASSLDGYIATEDHGLDWLLQFGDVEETSYPDFIRDVGAIAMGSATYEWILRHQVHADTEESQSWPYQQPVWVFTSRSLPAVDGADIHFVSGDITPVYRQMVRMAGDSNIWIAGGGELAGQFFDQQLLDELIIQVTSVTLGGGIPLLPRTITAPSLKLISATTFGQNFVELHYEVQYPDNVA</sequence>
<dbReference type="InterPro" id="IPR002734">
    <property type="entry name" value="RibDG_C"/>
</dbReference>
<dbReference type="OrthoDB" id="195113at2"/>